<evidence type="ECO:0000313" key="2">
    <source>
        <dbReference type="EMBL" id="KXS11917.1"/>
    </source>
</evidence>
<organism evidence="2 3">
    <name type="scientific">Gonapodya prolifera (strain JEL478)</name>
    <name type="common">Monoblepharis prolifera</name>
    <dbReference type="NCBI Taxonomy" id="1344416"/>
    <lineage>
        <taxon>Eukaryota</taxon>
        <taxon>Fungi</taxon>
        <taxon>Fungi incertae sedis</taxon>
        <taxon>Chytridiomycota</taxon>
        <taxon>Chytridiomycota incertae sedis</taxon>
        <taxon>Monoblepharidomycetes</taxon>
        <taxon>Monoblepharidales</taxon>
        <taxon>Gonapodyaceae</taxon>
        <taxon>Gonapodya</taxon>
    </lineage>
</organism>
<gene>
    <name evidence="2" type="ORF">M427DRAFT_157745</name>
</gene>
<accession>A0A139A529</accession>
<feature type="region of interest" description="Disordered" evidence="1">
    <location>
        <begin position="155"/>
        <end position="182"/>
    </location>
</feature>
<dbReference type="EMBL" id="KQ965794">
    <property type="protein sequence ID" value="KXS11917.1"/>
    <property type="molecule type" value="Genomic_DNA"/>
</dbReference>
<dbReference type="Proteomes" id="UP000070544">
    <property type="component" value="Unassembled WGS sequence"/>
</dbReference>
<dbReference type="AlphaFoldDB" id="A0A139A529"/>
<keyword evidence="3" id="KW-1185">Reference proteome</keyword>
<reference evidence="2 3" key="1">
    <citation type="journal article" date="2015" name="Genome Biol. Evol.">
        <title>Phylogenomic analyses indicate that early fungi evolved digesting cell walls of algal ancestors of land plants.</title>
        <authorList>
            <person name="Chang Y."/>
            <person name="Wang S."/>
            <person name="Sekimoto S."/>
            <person name="Aerts A.L."/>
            <person name="Choi C."/>
            <person name="Clum A."/>
            <person name="LaButti K.M."/>
            <person name="Lindquist E.A."/>
            <person name="Yee Ngan C."/>
            <person name="Ohm R.A."/>
            <person name="Salamov A.A."/>
            <person name="Grigoriev I.V."/>
            <person name="Spatafora J.W."/>
            <person name="Berbee M.L."/>
        </authorList>
    </citation>
    <scope>NUCLEOTIDE SEQUENCE [LARGE SCALE GENOMIC DNA]</scope>
    <source>
        <strain evidence="2 3">JEL478</strain>
    </source>
</reference>
<sequence length="380" mass="41304">MELSHVDGVRWYFRPSSPLVFPNLSSGLTARWRCWLVPRQSLWLPLSLDSSSSSTDLRGGRQVAESDIRTSIVVDDDLANAPPPLGGAGAVGGANMCLWRYPADTSFLLKIKVDPSPSHTHTQTQPNTWDLEVEGLVCTPGFLFADDHYSPLGGSTSTSSSHAYTQRSSPSGTPILSSLSIPSPTHPHRFQQPLYPSSLASYVLHTAQMTIPGLDTTHLLADDAVVVWLARAALGDRDDGALPSIVAHYAWTRELLAVSRDVLGQLMERHRYSADWAGVAPAQAVAALLEQNYGYRRRLYSALRRVRFLVDGRSWVGDDVGSEAAKAECRYPASTILVGRALVADMKRRSAGLMAVRPYLAGELAGVVEEIVNKVALMTA</sequence>
<protein>
    <submittedName>
        <fullName evidence="2">Uncharacterized protein</fullName>
    </submittedName>
</protein>
<feature type="compositionally biased region" description="Low complexity" evidence="1">
    <location>
        <begin position="168"/>
        <end position="182"/>
    </location>
</feature>
<evidence type="ECO:0000313" key="3">
    <source>
        <dbReference type="Proteomes" id="UP000070544"/>
    </source>
</evidence>
<name>A0A139A529_GONPJ</name>
<dbReference type="OrthoDB" id="1588579at2759"/>
<proteinExistence type="predicted"/>
<evidence type="ECO:0000256" key="1">
    <source>
        <dbReference type="SAM" id="MobiDB-lite"/>
    </source>
</evidence>